<name>A0ABS9D059_9RHOB</name>
<reference evidence="1 2" key="1">
    <citation type="submission" date="2022-01" db="EMBL/GenBank/DDBJ databases">
        <title>Octadecabacter sp. nov., isolated from a marine alga.</title>
        <authorList>
            <person name="Jin M.S."/>
            <person name="Kim H.M."/>
            <person name="Han D.M."/>
            <person name="Jung J.J."/>
            <person name="Jeon C.O."/>
        </authorList>
    </citation>
    <scope>NUCLEOTIDE SEQUENCE [LARGE SCALE GENOMIC DNA]</scope>
    <source>
        <strain evidence="1 2">G9-8</strain>
    </source>
</reference>
<sequence>MIQRLHTTERLSKIVKYNGVAYFCGQVGDGDTVAAQTTDCLARVDDLLTQVGSNRENILQAIIWVADIDDVAEMNAVWNAWIPQGHAPARACSEAKLGRAELKVEIIITAACP</sequence>
<gene>
    <name evidence="1" type="ORF">L0664_13030</name>
</gene>
<proteinExistence type="predicted"/>
<dbReference type="PANTHER" id="PTHR47328">
    <property type="match status" value="1"/>
</dbReference>
<evidence type="ECO:0000313" key="1">
    <source>
        <dbReference type="EMBL" id="MCF2871994.1"/>
    </source>
</evidence>
<accession>A0ABS9D059</accession>
<dbReference type="Gene3D" id="3.30.1330.40">
    <property type="entry name" value="RutC-like"/>
    <property type="match status" value="1"/>
</dbReference>
<keyword evidence="2" id="KW-1185">Reference proteome</keyword>
<dbReference type="EMBL" id="JAKGAQ010000003">
    <property type="protein sequence ID" value="MCF2871994.1"/>
    <property type="molecule type" value="Genomic_DNA"/>
</dbReference>
<dbReference type="RefSeq" id="WP_235226322.1">
    <property type="nucleotide sequence ID" value="NZ_JAKGAQ010000003.1"/>
</dbReference>
<dbReference type="CDD" id="cd06150">
    <property type="entry name" value="YjgF_YER057c_UK114_like_2"/>
    <property type="match status" value="1"/>
</dbReference>
<dbReference type="PANTHER" id="PTHR47328:SF1">
    <property type="entry name" value="RUTC FAMILY PROTEIN YOAB"/>
    <property type="match status" value="1"/>
</dbReference>
<dbReference type="InterPro" id="IPR035709">
    <property type="entry name" value="YoaB-like"/>
</dbReference>
<comment type="caution">
    <text evidence="1">The sequence shown here is derived from an EMBL/GenBank/DDBJ whole genome shotgun (WGS) entry which is preliminary data.</text>
</comment>
<dbReference type="SUPFAM" id="SSF55298">
    <property type="entry name" value="YjgF-like"/>
    <property type="match status" value="1"/>
</dbReference>
<dbReference type="InterPro" id="IPR006175">
    <property type="entry name" value="YjgF/YER057c/UK114"/>
</dbReference>
<evidence type="ECO:0000313" key="2">
    <source>
        <dbReference type="Proteomes" id="UP001200557"/>
    </source>
</evidence>
<protein>
    <submittedName>
        <fullName evidence="1">RidA family protein</fullName>
    </submittedName>
</protein>
<dbReference type="InterPro" id="IPR035959">
    <property type="entry name" value="RutC-like_sf"/>
</dbReference>
<dbReference type="Proteomes" id="UP001200557">
    <property type="component" value="Unassembled WGS sequence"/>
</dbReference>
<dbReference type="Pfam" id="PF01042">
    <property type="entry name" value="Ribonuc_L-PSP"/>
    <property type="match status" value="1"/>
</dbReference>
<organism evidence="1 2">
    <name type="scientific">Octadecabacter dasysiphoniae</name>
    <dbReference type="NCBI Taxonomy" id="2909341"/>
    <lineage>
        <taxon>Bacteria</taxon>
        <taxon>Pseudomonadati</taxon>
        <taxon>Pseudomonadota</taxon>
        <taxon>Alphaproteobacteria</taxon>
        <taxon>Rhodobacterales</taxon>
        <taxon>Roseobacteraceae</taxon>
        <taxon>Octadecabacter</taxon>
    </lineage>
</organism>